<keyword evidence="5" id="KW-0804">Transcription</keyword>
<reference evidence="9" key="1">
    <citation type="submission" date="2016-10" db="EMBL/GenBank/DDBJ databases">
        <authorList>
            <person name="Varghese N."/>
            <person name="Submissions S."/>
        </authorList>
    </citation>
    <scope>NUCLEOTIDE SEQUENCE [LARGE SCALE GENOMIC DNA]</scope>
    <source>
        <strain evidence="9">DSM 24740</strain>
    </source>
</reference>
<dbReference type="AlphaFoldDB" id="A0A1H9AHQ9"/>
<evidence type="ECO:0000313" key="8">
    <source>
        <dbReference type="EMBL" id="SEP76017.1"/>
    </source>
</evidence>
<dbReference type="InParanoid" id="A0A1H9AHQ9"/>
<comment type="similarity">
    <text evidence="1">Belongs to the sigma-70 factor family. ECF subfamily.</text>
</comment>
<dbReference type="InterPro" id="IPR013324">
    <property type="entry name" value="RNA_pol_sigma_r3/r4-like"/>
</dbReference>
<keyword evidence="3" id="KW-0731">Sigma factor</keyword>
<proteinExistence type="inferred from homology"/>
<keyword evidence="9" id="KW-1185">Reference proteome</keyword>
<dbReference type="Proteomes" id="UP000199021">
    <property type="component" value="Unassembled WGS sequence"/>
</dbReference>
<evidence type="ECO:0000313" key="9">
    <source>
        <dbReference type="Proteomes" id="UP000199021"/>
    </source>
</evidence>
<keyword evidence="2" id="KW-0805">Transcription regulation</keyword>
<dbReference type="OrthoDB" id="9784272at2"/>
<dbReference type="Gene3D" id="1.10.1740.10">
    <property type="match status" value="1"/>
</dbReference>
<dbReference type="NCBIfam" id="TIGR02937">
    <property type="entry name" value="sigma70-ECF"/>
    <property type="match status" value="1"/>
</dbReference>
<evidence type="ECO:0000256" key="5">
    <source>
        <dbReference type="ARBA" id="ARBA00023163"/>
    </source>
</evidence>
<dbReference type="InterPro" id="IPR036388">
    <property type="entry name" value="WH-like_DNA-bd_sf"/>
</dbReference>
<evidence type="ECO:0000259" key="7">
    <source>
        <dbReference type="Pfam" id="PF08281"/>
    </source>
</evidence>
<dbReference type="RefSeq" id="WP_090165283.1">
    <property type="nucleotide sequence ID" value="NZ_FOFB01000002.1"/>
</dbReference>
<dbReference type="PANTHER" id="PTHR43133:SF8">
    <property type="entry name" value="RNA POLYMERASE SIGMA FACTOR HI_1459-RELATED"/>
    <property type="match status" value="1"/>
</dbReference>
<evidence type="ECO:0000256" key="1">
    <source>
        <dbReference type="ARBA" id="ARBA00010641"/>
    </source>
</evidence>
<dbReference type="SUPFAM" id="SSF88659">
    <property type="entry name" value="Sigma3 and sigma4 domains of RNA polymerase sigma factors"/>
    <property type="match status" value="1"/>
</dbReference>
<accession>A0A1H9AHQ9</accession>
<dbReference type="Pfam" id="PF04542">
    <property type="entry name" value="Sigma70_r2"/>
    <property type="match status" value="1"/>
</dbReference>
<dbReference type="InterPro" id="IPR014284">
    <property type="entry name" value="RNA_pol_sigma-70_dom"/>
</dbReference>
<dbReference type="EMBL" id="FOFB01000002">
    <property type="protein sequence ID" value="SEP76017.1"/>
    <property type="molecule type" value="Genomic_DNA"/>
</dbReference>
<dbReference type="InterPro" id="IPR013249">
    <property type="entry name" value="RNA_pol_sigma70_r4_t2"/>
</dbReference>
<organism evidence="8 9">
    <name type="scientific">Neolewinella agarilytica</name>
    <dbReference type="NCBI Taxonomy" id="478744"/>
    <lineage>
        <taxon>Bacteria</taxon>
        <taxon>Pseudomonadati</taxon>
        <taxon>Bacteroidota</taxon>
        <taxon>Saprospiria</taxon>
        <taxon>Saprospirales</taxon>
        <taxon>Lewinellaceae</taxon>
        <taxon>Neolewinella</taxon>
    </lineage>
</organism>
<dbReference type="GO" id="GO:0006352">
    <property type="term" value="P:DNA-templated transcription initiation"/>
    <property type="evidence" value="ECO:0007669"/>
    <property type="project" value="InterPro"/>
</dbReference>
<dbReference type="PANTHER" id="PTHR43133">
    <property type="entry name" value="RNA POLYMERASE ECF-TYPE SIGMA FACTO"/>
    <property type="match status" value="1"/>
</dbReference>
<protein>
    <submittedName>
        <fullName evidence="8">RNA polymerase sigma factor, sigma-70 family</fullName>
    </submittedName>
</protein>
<dbReference type="GO" id="GO:0003677">
    <property type="term" value="F:DNA binding"/>
    <property type="evidence" value="ECO:0007669"/>
    <property type="project" value="UniProtKB-KW"/>
</dbReference>
<dbReference type="Pfam" id="PF08281">
    <property type="entry name" value="Sigma70_r4_2"/>
    <property type="match status" value="1"/>
</dbReference>
<sequence>MYEIEKTAWEEAYEAHAGELEAFARSRVGDLAAEDLLQELWSAFATALEVEEILQPRAWLYRVLRNRITDEYRTAARRPAFVDLDEEFDVEEESDGFPDPDDTWESIEEAFDLLPPDQREVFVRNELDGETLREIAEDLGLPLKTIISRKGYARRRLQDLLREVYDDYFGEE</sequence>
<keyword evidence="4" id="KW-0238">DNA-binding</keyword>
<gene>
    <name evidence="8" type="ORF">SAMN05444359_10297</name>
</gene>
<dbReference type="SUPFAM" id="SSF88946">
    <property type="entry name" value="Sigma2 domain of RNA polymerase sigma factors"/>
    <property type="match status" value="1"/>
</dbReference>
<dbReference type="GO" id="GO:0016987">
    <property type="term" value="F:sigma factor activity"/>
    <property type="evidence" value="ECO:0007669"/>
    <property type="project" value="UniProtKB-KW"/>
</dbReference>
<dbReference type="Gene3D" id="1.10.10.10">
    <property type="entry name" value="Winged helix-like DNA-binding domain superfamily/Winged helix DNA-binding domain"/>
    <property type="match status" value="1"/>
</dbReference>
<feature type="domain" description="RNA polymerase sigma factor 70 region 4 type 2" evidence="7">
    <location>
        <begin position="105"/>
        <end position="157"/>
    </location>
</feature>
<dbReference type="InterPro" id="IPR039425">
    <property type="entry name" value="RNA_pol_sigma-70-like"/>
</dbReference>
<dbReference type="InterPro" id="IPR013325">
    <property type="entry name" value="RNA_pol_sigma_r2"/>
</dbReference>
<evidence type="ECO:0000259" key="6">
    <source>
        <dbReference type="Pfam" id="PF04542"/>
    </source>
</evidence>
<dbReference type="InterPro" id="IPR007627">
    <property type="entry name" value="RNA_pol_sigma70_r2"/>
</dbReference>
<feature type="domain" description="RNA polymerase sigma-70 region 2" evidence="6">
    <location>
        <begin position="13"/>
        <end position="78"/>
    </location>
</feature>
<evidence type="ECO:0000256" key="3">
    <source>
        <dbReference type="ARBA" id="ARBA00023082"/>
    </source>
</evidence>
<dbReference type="STRING" id="478744.SAMN05444359_10297"/>
<evidence type="ECO:0000256" key="4">
    <source>
        <dbReference type="ARBA" id="ARBA00023125"/>
    </source>
</evidence>
<dbReference type="CDD" id="cd06171">
    <property type="entry name" value="Sigma70_r4"/>
    <property type="match status" value="1"/>
</dbReference>
<evidence type="ECO:0000256" key="2">
    <source>
        <dbReference type="ARBA" id="ARBA00023015"/>
    </source>
</evidence>
<name>A0A1H9AHQ9_9BACT</name>